<evidence type="ECO:0000256" key="4">
    <source>
        <dbReference type="ARBA" id="ARBA00023136"/>
    </source>
</evidence>
<comment type="caution">
    <text evidence="6">The sequence shown here is derived from an EMBL/GenBank/DDBJ whole genome shotgun (WGS) entry which is preliminary data.</text>
</comment>
<dbReference type="GO" id="GO:0012505">
    <property type="term" value="C:endomembrane system"/>
    <property type="evidence" value="ECO:0007669"/>
    <property type="project" value="UniProtKB-SubCell"/>
</dbReference>
<dbReference type="EMBL" id="LQNT01000001">
    <property type="protein sequence ID" value="KZE40204.1"/>
    <property type="molecule type" value="Genomic_DNA"/>
</dbReference>
<feature type="domain" description="DUF1232" evidence="5">
    <location>
        <begin position="68"/>
        <end position="104"/>
    </location>
</feature>
<accession>A0A165HJH6</accession>
<evidence type="ECO:0000313" key="6">
    <source>
        <dbReference type="EMBL" id="KZE40204.1"/>
    </source>
</evidence>
<reference evidence="6 7" key="1">
    <citation type="submission" date="2016-01" db="EMBL/GenBank/DDBJ databases">
        <title>Whole genome sequencing of Bhargavaea cecembensis T14.</title>
        <authorList>
            <person name="Hong K.W."/>
        </authorList>
    </citation>
    <scope>NUCLEOTIDE SEQUENCE [LARGE SCALE GENOMIC DNA]</scope>
    <source>
        <strain evidence="6 7">T14</strain>
    </source>
</reference>
<dbReference type="InterPro" id="IPR010652">
    <property type="entry name" value="DUF1232"/>
</dbReference>
<dbReference type="RefSeq" id="WP_063178567.1">
    <property type="nucleotide sequence ID" value="NZ_LQNT01000001.1"/>
</dbReference>
<evidence type="ECO:0000256" key="3">
    <source>
        <dbReference type="ARBA" id="ARBA00022989"/>
    </source>
</evidence>
<evidence type="ECO:0000256" key="2">
    <source>
        <dbReference type="ARBA" id="ARBA00022692"/>
    </source>
</evidence>
<organism evidence="6 7">
    <name type="scientific">Bhargavaea cecembensis</name>
    <dbReference type="NCBI Taxonomy" id="394098"/>
    <lineage>
        <taxon>Bacteria</taxon>
        <taxon>Bacillati</taxon>
        <taxon>Bacillota</taxon>
        <taxon>Bacilli</taxon>
        <taxon>Bacillales</taxon>
        <taxon>Caryophanaceae</taxon>
        <taxon>Bhargavaea</taxon>
    </lineage>
</organism>
<dbReference type="OrthoDB" id="9793277at2"/>
<name>A0A165HJH6_9BACL</name>
<keyword evidence="4" id="KW-0472">Membrane</keyword>
<proteinExistence type="predicted"/>
<sequence>MDSELKRPLPSGEEQQDFYERLRGKLASWLGDKPGKRGRFADIILFAPDMFHLLMKSMTDSRIDRKSKLLVASGILYFISPIDFLPEGILGPGGYLDDVAVAAFIINTLVASAGEEVLEEHWTGNVKLLRALERISAKGGKVVRKLPAGTLARRFIRKR</sequence>
<dbReference type="Proteomes" id="UP000076490">
    <property type="component" value="Unassembled WGS sequence"/>
</dbReference>
<evidence type="ECO:0000313" key="7">
    <source>
        <dbReference type="Proteomes" id="UP000076490"/>
    </source>
</evidence>
<keyword evidence="3" id="KW-1133">Transmembrane helix</keyword>
<protein>
    <recommendedName>
        <fullName evidence="5">DUF1232 domain-containing protein</fullName>
    </recommendedName>
</protein>
<evidence type="ECO:0000259" key="5">
    <source>
        <dbReference type="Pfam" id="PF06803"/>
    </source>
</evidence>
<dbReference type="Pfam" id="PF06803">
    <property type="entry name" value="DUF1232"/>
    <property type="match status" value="1"/>
</dbReference>
<keyword evidence="2" id="KW-0812">Transmembrane</keyword>
<dbReference type="AlphaFoldDB" id="A0A165HJH6"/>
<comment type="subcellular location">
    <subcellularLocation>
        <location evidence="1">Endomembrane system</location>
        <topology evidence="1">Multi-pass membrane protein</topology>
    </subcellularLocation>
</comment>
<evidence type="ECO:0000256" key="1">
    <source>
        <dbReference type="ARBA" id="ARBA00004127"/>
    </source>
</evidence>
<gene>
    <name evidence="6" type="ORF">AV656_02745</name>
</gene>